<keyword evidence="1" id="KW-0813">Transport</keyword>
<feature type="transmembrane region" description="Helical" evidence="2">
    <location>
        <begin position="6"/>
        <end position="22"/>
    </location>
</feature>
<feature type="transmembrane region" description="Helical" evidence="2">
    <location>
        <begin position="284"/>
        <end position="305"/>
    </location>
</feature>
<reference evidence="3 4" key="1">
    <citation type="submission" date="2019-07" db="EMBL/GenBank/DDBJ databases">
        <title>Novel species of Flavobacterium.</title>
        <authorList>
            <person name="Liu Q."/>
            <person name="Xin Y.-H."/>
        </authorList>
    </citation>
    <scope>NUCLEOTIDE SEQUENCE [LARGE SCALE GENOMIC DNA]</scope>
    <source>
        <strain evidence="3 4">LB3P56</strain>
    </source>
</reference>
<feature type="transmembrane region" description="Helical" evidence="2">
    <location>
        <begin position="34"/>
        <end position="53"/>
    </location>
</feature>
<comment type="caution">
    <text evidence="3">The sequence shown here is derived from an EMBL/GenBank/DDBJ whole genome shotgun (WGS) entry which is preliminary data.</text>
</comment>
<feature type="transmembrane region" description="Helical" evidence="2">
    <location>
        <begin position="226"/>
        <end position="248"/>
    </location>
</feature>
<dbReference type="Proteomes" id="UP000318585">
    <property type="component" value="Unassembled WGS sequence"/>
</dbReference>
<gene>
    <name evidence="3" type="ORF">FNW17_12865</name>
</gene>
<dbReference type="RefSeq" id="WP_143391937.1">
    <property type="nucleotide sequence ID" value="NZ_VJZQ01000036.1"/>
</dbReference>
<feature type="transmembrane region" description="Helical" evidence="2">
    <location>
        <begin position="117"/>
        <end position="136"/>
    </location>
</feature>
<keyword evidence="2" id="KW-1133">Transmembrane helix</keyword>
<feature type="transmembrane region" description="Helical" evidence="2">
    <location>
        <begin position="156"/>
        <end position="175"/>
    </location>
</feature>
<evidence type="ECO:0008006" key="5">
    <source>
        <dbReference type="Google" id="ProtNLM"/>
    </source>
</evidence>
<accession>A0A553C836</accession>
<keyword evidence="4" id="KW-1185">Reference proteome</keyword>
<evidence type="ECO:0000313" key="3">
    <source>
        <dbReference type="EMBL" id="TRX16646.1"/>
    </source>
</evidence>
<proteinExistence type="predicted"/>
<evidence type="ECO:0000313" key="4">
    <source>
        <dbReference type="Proteomes" id="UP000318585"/>
    </source>
</evidence>
<dbReference type="OrthoDB" id="371211at2"/>
<evidence type="ECO:0000256" key="1">
    <source>
        <dbReference type="ARBA" id="ARBA00022448"/>
    </source>
</evidence>
<name>A0A553C836_9FLAO</name>
<feature type="transmembrane region" description="Helical" evidence="2">
    <location>
        <begin position="254"/>
        <end position="275"/>
    </location>
</feature>
<organism evidence="3 4">
    <name type="scientific">Flavobacterium franklandianum</name>
    <dbReference type="NCBI Taxonomy" id="2594430"/>
    <lineage>
        <taxon>Bacteria</taxon>
        <taxon>Pseudomonadati</taxon>
        <taxon>Bacteroidota</taxon>
        <taxon>Flavobacteriia</taxon>
        <taxon>Flavobacteriales</taxon>
        <taxon>Flavobacteriaceae</taxon>
        <taxon>Flavobacterium</taxon>
    </lineage>
</organism>
<feature type="transmembrane region" description="Helical" evidence="2">
    <location>
        <begin position="59"/>
        <end position="81"/>
    </location>
</feature>
<feature type="transmembrane region" description="Helical" evidence="2">
    <location>
        <begin position="195"/>
        <end position="214"/>
    </location>
</feature>
<dbReference type="PANTHER" id="PTHR36838">
    <property type="entry name" value="AUXIN EFFLUX CARRIER FAMILY PROTEIN"/>
    <property type="match status" value="1"/>
</dbReference>
<dbReference type="EMBL" id="VJZR01000012">
    <property type="protein sequence ID" value="TRX16646.1"/>
    <property type="molecule type" value="Genomic_DNA"/>
</dbReference>
<sequence length="306" mass="34822">MNAILVKIFPIFLMLIIGFLLQKSKEINTTVINGLKFLILRVSLPCILFFAFSKANLQLSYTLLFLIVFLFCILLYGIGIFLRKYLKRSYTGLFFTGFEFGMIGIALFGALYGIENISVIALLALGHEFFIWFVYFPLLESKNNGQISISQNFIRFLKSPTIVAIFVGIITNLTNTYDWFSHQAVIIGVFSAMETLSKITVPLILVVVGYSIQFTDVNWAETFKFIGLRILVVAICGFFTYQLIFFTVGEFNPLFKVGFITFVLLPPPFILPLFIKNNEDELKFFSNAILVYTLISLVLFTVLSVF</sequence>
<dbReference type="PANTHER" id="PTHR36838:SF3">
    <property type="entry name" value="TRANSPORTER AUXIN EFFLUX CARRIER EC FAMILY"/>
    <property type="match status" value="1"/>
</dbReference>
<keyword evidence="2" id="KW-0812">Transmembrane</keyword>
<evidence type="ECO:0000256" key="2">
    <source>
        <dbReference type="SAM" id="Phobius"/>
    </source>
</evidence>
<protein>
    <recommendedName>
        <fullName evidence="5">Transporter</fullName>
    </recommendedName>
</protein>
<feature type="transmembrane region" description="Helical" evidence="2">
    <location>
        <begin position="93"/>
        <end position="111"/>
    </location>
</feature>
<dbReference type="AlphaFoldDB" id="A0A553C836"/>
<keyword evidence="2" id="KW-0472">Membrane</keyword>